<accession>C7REP3</accession>
<reference evidence="2 3" key="1">
    <citation type="journal article" date="2009" name="Stand. Genomic Sci.">
        <title>Complete genome sequence of Anaerococcus prevotii type strain (PC1).</title>
        <authorList>
            <person name="Labutti K."/>
            <person name="Pukall R."/>
            <person name="Steenblock K."/>
            <person name="Glavina Del Rio T."/>
            <person name="Tice H."/>
            <person name="Copeland A."/>
            <person name="Cheng J.F."/>
            <person name="Lucas S."/>
            <person name="Chen F."/>
            <person name="Nolan M."/>
            <person name="Bruce D."/>
            <person name="Goodwin L."/>
            <person name="Pitluck S."/>
            <person name="Ivanova N."/>
            <person name="Mavromatis K."/>
            <person name="Ovchinnikova G."/>
            <person name="Pati A."/>
            <person name="Chen A."/>
            <person name="Palaniappan K."/>
            <person name="Land M."/>
            <person name="Hauser L."/>
            <person name="Chang Y.J."/>
            <person name="Jeffries C.D."/>
            <person name="Chain P."/>
            <person name="Saunders E."/>
            <person name="Brettin T."/>
            <person name="Detter J.C."/>
            <person name="Han C."/>
            <person name="Goker M."/>
            <person name="Bristow J."/>
            <person name="Eisen J.A."/>
            <person name="Markowitz V."/>
            <person name="Hugenholtz P."/>
            <person name="Kyrpides N.C."/>
            <person name="Klenk H.P."/>
            <person name="Lapidus A."/>
        </authorList>
    </citation>
    <scope>NUCLEOTIDE SEQUENCE [LARGE SCALE GENOMIC DNA]</scope>
    <source>
        <strain evidence="3">ATCC 9321 / DSM 20548 / JCM 6508 / NCTC 11806 / PC1</strain>
    </source>
</reference>
<evidence type="ECO:0000256" key="1">
    <source>
        <dbReference type="SAM" id="Phobius"/>
    </source>
</evidence>
<keyword evidence="3" id="KW-1185">Reference proteome</keyword>
<organism evidence="2 3">
    <name type="scientific">Anaerococcus prevotii (strain ATCC 9321 / DSM 20548 / JCM 6508 / NCTC 11806 / PC1)</name>
    <name type="common">Peptostreptococcus prevotii</name>
    <name type="synonym">Peptococcus prevotii</name>
    <dbReference type="NCBI Taxonomy" id="525919"/>
    <lineage>
        <taxon>Bacteria</taxon>
        <taxon>Bacillati</taxon>
        <taxon>Bacillota</taxon>
        <taxon>Tissierellia</taxon>
        <taxon>Tissierellales</taxon>
        <taxon>Peptoniphilaceae</taxon>
        <taxon>Anaerococcus</taxon>
    </lineage>
</organism>
<dbReference type="STRING" id="525919.Apre_1635"/>
<evidence type="ECO:0000313" key="3">
    <source>
        <dbReference type="Proteomes" id="UP000002294"/>
    </source>
</evidence>
<feature type="transmembrane region" description="Helical" evidence="1">
    <location>
        <begin position="12"/>
        <end position="29"/>
    </location>
</feature>
<name>C7REP3_ANAPD</name>
<dbReference type="KEGG" id="apr:Apre_1635"/>
<gene>
    <name evidence="2" type="ordered locus">Apre_1635</name>
</gene>
<evidence type="ECO:0000313" key="2">
    <source>
        <dbReference type="EMBL" id="ACV29656.1"/>
    </source>
</evidence>
<keyword evidence="1" id="KW-1133">Transmembrane helix</keyword>
<dbReference type="AlphaFoldDB" id="C7REP3"/>
<dbReference type="EMBL" id="CP001708">
    <property type="protein sequence ID" value="ACV29656.1"/>
    <property type="molecule type" value="Genomic_DNA"/>
</dbReference>
<keyword evidence="1" id="KW-0472">Membrane</keyword>
<sequence length="63" mass="7451">MNLKNFELMEFITSLVSAILLYVLTIYQYVKSKPYFYLVLIAALLMSANAYLKYKKYKDGRKI</sequence>
<feature type="transmembrane region" description="Helical" evidence="1">
    <location>
        <begin position="35"/>
        <end position="52"/>
    </location>
</feature>
<proteinExistence type="predicted"/>
<dbReference type="eggNOG" id="ENOG5030GI4">
    <property type="taxonomic scope" value="Bacteria"/>
</dbReference>
<dbReference type="HOGENOM" id="CLU_2875852_0_0_9"/>
<dbReference type="Proteomes" id="UP000002294">
    <property type="component" value="Chromosome"/>
</dbReference>
<keyword evidence="1" id="KW-0812">Transmembrane</keyword>
<protein>
    <submittedName>
        <fullName evidence="2">Uncharacterized protein</fullName>
    </submittedName>
</protein>